<keyword evidence="4" id="KW-0788">Thiol protease</keyword>
<evidence type="ECO:0000256" key="3">
    <source>
        <dbReference type="ARBA" id="ARBA00022801"/>
    </source>
</evidence>
<dbReference type="Pfam" id="PF02902">
    <property type="entry name" value="Peptidase_C48"/>
    <property type="match status" value="1"/>
</dbReference>
<evidence type="ECO:0000259" key="5">
    <source>
        <dbReference type="PROSITE" id="PS50600"/>
    </source>
</evidence>
<dbReference type="PROSITE" id="PS50600">
    <property type="entry name" value="ULP_PROTEASE"/>
    <property type="match status" value="1"/>
</dbReference>
<dbReference type="GO" id="GO:0016926">
    <property type="term" value="P:protein desumoylation"/>
    <property type="evidence" value="ECO:0007669"/>
    <property type="project" value="TreeGrafter"/>
</dbReference>
<keyword evidence="3" id="KW-0378">Hydrolase</keyword>
<dbReference type="OrthoDB" id="1078236at2759"/>
<gene>
    <name evidence="6" type="ORF">Bca52824_054326</name>
</gene>
<dbReference type="GO" id="GO:0006508">
    <property type="term" value="P:proteolysis"/>
    <property type="evidence" value="ECO:0007669"/>
    <property type="project" value="UniProtKB-KW"/>
</dbReference>
<evidence type="ECO:0000256" key="1">
    <source>
        <dbReference type="ARBA" id="ARBA00005234"/>
    </source>
</evidence>
<dbReference type="EMBL" id="JAAMPC010000011">
    <property type="protein sequence ID" value="KAG2283106.1"/>
    <property type="molecule type" value="Genomic_DNA"/>
</dbReference>
<dbReference type="PANTHER" id="PTHR12606">
    <property type="entry name" value="SENTRIN/SUMO-SPECIFIC PROTEASE"/>
    <property type="match status" value="1"/>
</dbReference>
<protein>
    <recommendedName>
        <fullName evidence="5">Ubiquitin-like protease family profile domain-containing protein</fullName>
    </recommendedName>
</protein>
<reference evidence="6 7" key="1">
    <citation type="submission" date="2020-02" db="EMBL/GenBank/DDBJ databases">
        <authorList>
            <person name="Ma Q."/>
            <person name="Huang Y."/>
            <person name="Song X."/>
            <person name="Pei D."/>
        </authorList>
    </citation>
    <scope>NUCLEOTIDE SEQUENCE [LARGE SCALE GENOMIC DNA]</scope>
    <source>
        <strain evidence="6">Sxm20200214</strain>
        <tissue evidence="6">Leaf</tissue>
    </source>
</reference>
<dbReference type="PANTHER" id="PTHR12606:SF149">
    <property type="entry name" value="UBIQUITIN-LIKE PROTEASE FAMILY PROFILE DOMAIN-CONTAINING PROTEIN"/>
    <property type="match status" value="1"/>
</dbReference>
<organism evidence="6 7">
    <name type="scientific">Brassica carinata</name>
    <name type="common">Ethiopian mustard</name>
    <name type="synonym">Abyssinian cabbage</name>
    <dbReference type="NCBI Taxonomy" id="52824"/>
    <lineage>
        <taxon>Eukaryota</taxon>
        <taxon>Viridiplantae</taxon>
        <taxon>Streptophyta</taxon>
        <taxon>Embryophyta</taxon>
        <taxon>Tracheophyta</taxon>
        <taxon>Spermatophyta</taxon>
        <taxon>Magnoliopsida</taxon>
        <taxon>eudicotyledons</taxon>
        <taxon>Gunneridae</taxon>
        <taxon>Pentapetalae</taxon>
        <taxon>rosids</taxon>
        <taxon>malvids</taxon>
        <taxon>Brassicales</taxon>
        <taxon>Brassicaceae</taxon>
        <taxon>Brassiceae</taxon>
        <taxon>Brassica</taxon>
    </lineage>
</organism>
<dbReference type="GO" id="GO:0016929">
    <property type="term" value="F:deSUMOylase activity"/>
    <property type="evidence" value="ECO:0007669"/>
    <property type="project" value="TreeGrafter"/>
</dbReference>
<evidence type="ECO:0000256" key="4">
    <source>
        <dbReference type="ARBA" id="ARBA00022807"/>
    </source>
</evidence>
<evidence type="ECO:0000256" key="2">
    <source>
        <dbReference type="ARBA" id="ARBA00022670"/>
    </source>
</evidence>
<keyword evidence="7" id="KW-1185">Reference proteome</keyword>
<name>A0A8X7R763_BRACI</name>
<proteinExistence type="inferred from homology"/>
<evidence type="ECO:0000313" key="6">
    <source>
        <dbReference type="EMBL" id="KAG2283106.1"/>
    </source>
</evidence>
<feature type="domain" description="Ubiquitin-like protease family profile" evidence="5">
    <location>
        <begin position="208"/>
        <end position="373"/>
    </location>
</feature>
<comment type="caution">
    <text evidence="6">The sequence shown here is derived from an EMBL/GenBank/DDBJ whole genome shotgun (WGS) entry which is preliminary data.</text>
</comment>
<dbReference type="AlphaFoldDB" id="A0A8X7R763"/>
<dbReference type="SUPFAM" id="SSF54001">
    <property type="entry name" value="Cysteine proteinases"/>
    <property type="match status" value="1"/>
</dbReference>
<keyword evidence="2" id="KW-0645">Protease</keyword>
<dbReference type="InterPro" id="IPR038765">
    <property type="entry name" value="Papain-like_cys_pep_sf"/>
</dbReference>
<sequence length="373" mass="42682">MEEADSQDRGSEVDKTVAYTDVLADEETSSVTVARKGKRKVLDEGAETRKKKLLCKRSAEKNLTFGPETKSFIEGLIQKSVISLGNMLSTQMANMERMFTERMEKMEIEDGKKIATETNDFDFGLSTQDLRDLSQDTFVEGFDLSQVKVETSRKSKPLNMAPLLWNDEQLDQTKEDSPDAALVFFREEEWEKVRTWSTSSTRLRIGPATLDFEIANRLMDKSEWVDSLEIDAAMYVFRERTSLKRWRPHSVAFMTVVFSNMIKKEYGLLEAQEIWNVDVDRLYVPVHVSGNHWIALCISFVTRSIDVFDCSGRKRYKELDGFANLIPRIVKAVQPTRHQKDFAFGAYTVSYVPVGKLNKSACDCGVYAVKFIE</sequence>
<comment type="similarity">
    <text evidence="1">Belongs to the peptidase C48 family.</text>
</comment>
<dbReference type="Gene3D" id="3.40.395.10">
    <property type="entry name" value="Adenoviral Proteinase, Chain A"/>
    <property type="match status" value="1"/>
</dbReference>
<evidence type="ECO:0000313" key="7">
    <source>
        <dbReference type="Proteomes" id="UP000886595"/>
    </source>
</evidence>
<dbReference type="GO" id="GO:0005634">
    <property type="term" value="C:nucleus"/>
    <property type="evidence" value="ECO:0007669"/>
    <property type="project" value="TreeGrafter"/>
</dbReference>
<dbReference type="InterPro" id="IPR003653">
    <property type="entry name" value="Peptidase_C48_C"/>
</dbReference>
<accession>A0A8X7R763</accession>
<dbReference type="Proteomes" id="UP000886595">
    <property type="component" value="Unassembled WGS sequence"/>
</dbReference>